<keyword evidence="4 7" id="KW-0812">Transmembrane</keyword>
<evidence type="ECO:0000313" key="9">
    <source>
        <dbReference type="EMBL" id="GLY71844.1"/>
    </source>
</evidence>
<protein>
    <recommendedName>
        <fullName evidence="7">Phosphatidylglycerol--prolipoprotein diacylglyceryl transferase</fullName>
        <ecNumber evidence="7">2.5.1.145</ecNumber>
    </recommendedName>
</protein>
<feature type="transmembrane region" description="Helical" evidence="7">
    <location>
        <begin position="184"/>
        <end position="201"/>
    </location>
</feature>
<feature type="compositionally biased region" description="Basic and acidic residues" evidence="8">
    <location>
        <begin position="361"/>
        <end position="371"/>
    </location>
</feature>
<proteinExistence type="inferred from homology"/>
<comment type="similarity">
    <text evidence="1 7">Belongs to the Lgt family.</text>
</comment>
<evidence type="ECO:0000256" key="5">
    <source>
        <dbReference type="ARBA" id="ARBA00022989"/>
    </source>
</evidence>
<comment type="subcellular location">
    <subcellularLocation>
        <location evidence="7">Cell membrane</location>
        <topology evidence="7">Multi-pass membrane protein</topology>
    </subcellularLocation>
</comment>
<feature type="transmembrane region" description="Helical" evidence="7">
    <location>
        <begin position="23"/>
        <end position="40"/>
    </location>
</feature>
<keyword evidence="3 7" id="KW-0808">Transferase</keyword>
<dbReference type="Proteomes" id="UP001165135">
    <property type="component" value="Unassembled WGS sequence"/>
</dbReference>
<sequence>MQQPLASIPSPSQGVVHLGPLPLRGYALMIILGVIVAVWLGERRWVARGGTAGTVVDIAVWAVPFGLVGGRLYHVITDYQLYFGKNWHPVGALEVWNGGLGIWGAVAAGALGAYLGCRRRGISLRAFADAAAPGIALAQAIGRWGNWFNQELYGRPTKLPWAVKIDPAHRPANTPDIATYHPTFLYESLWCIGVALLVIWAEKRFRLAYGRTFALYVAAYTVGRAWTEWLRVDPAHHVLGLRLNDWTALIVFLGAAAYMYFYRDRTEIPEGAVGAPAPETEPGSEPETKSDAEPGSESVAAAGAEEPAEEEASEKAPEEEASEKAPEEEPGEEEPDAEASDDAETPEVADAEDEAEQDGEDAGKDDGREKASTGAEPGEGKQ</sequence>
<feature type="compositionally biased region" description="Low complexity" evidence="8">
    <location>
        <begin position="293"/>
        <end position="305"/>
    </location>
</feature>
<evidence type="ECO:0000256" key="3">
    <source>
        <dbReference type="ARBA" id="ARBA00022679"/>
    </source>
</evidence>
<dbReference type="PROSITE" id="PS01311">
    <property type="entry name" value="LGT"/>
    <property type="match status" value="1"/>
</dbReference>
<comment type="function">
    <text evidence="7">Catalyzes the transfer of the diacylglyceryl group from phosphatidylglycerol to the sulfhydryl group of the N-terminal cysteine of a prolipoprotein, the first step in the formation of mature lipoproteins.</text>
</comment>
<keyword evidence="5 7" id="KW-1133">Transmembrane helix</keyword>
<dbReference type="InterPro" id="IPR001640">
    <property type="entry name" value="Lgt"/>
</dbReference>
<gene>
    <name evidence="7" type="primary">lgt</name>
    <name evidence="9" type="ORF">Airi01_001110</name>
</gene>
<keyword evidence="2 7" id="KW-1003">Cell membrane</keyword>
<feature type="region of interest" description="Disordered" evidence="8">
    <location>
        <begin position="272"/>
        <end position="382"/>
    </location>
</feature>
<dbReference type="NCBIfam" id="TIGR00544">
    <property type="entry name" value="lgt"/>
    <property type="match status" value="1"/>
</dbReference>
<feature type="transmembrane region" description="Helical" evidence="7">
    <location>
        <begin position="96"/>
        <end position="115"/>
    </location>
</feature>
<dbReference type="GO" id="GO:0008961">
    <property type="term" value="F:phosphatidylglycerol-prolipoprotein diacylglyceryl transferase activity"/>
    <property type="evidence" value="ECO:0007669"/>
    <property type="project" value="UniProtKB-UniRule"/>
</dbReference>
<feature type="transmembrane region" description="Helical" evidence="7">
    <location>
        <begin position="246"/>
        <end position="262"/>
    </location>
</feature>
<name>A0A9W6VLN8_9ACTN</name>
<feature type="transmembrane region" description="Helical" evidence="7">
    <location>
        <begin position="208"/>
        <end position="226"/>
    </location>
</feature>
<dbReference type="Pfam" id="PF01790">
    <property type="entry name" value="LGT"/>
    <property type="match status" value="1"/>
</dbReference>
<evidence type="ECO:0000256" key="4">
    <source>
        <dbReference type="ARBA" id="ARBA00022692"/>
    </source>
</evidence>
<organism evidence="9 10">
    <name type="scientific">Actinoallomurus iriomotensis</name>
    <dbReference type="NCBI Taxonomy" id="478107"/>
    <lineage>
        <taxon>Bacteria</taxon>
        <taxon>Bacillati</taxon>
        <taxon>Actinomycetota</taxon>
        <taxon>Actinomycetes</taxon>
        <taxon>Streptosporangiales</taxon>
        <taxon>Thermomonosporaceae</taxon>
        <taxon>Actinoallomurus</taxon>
    </lineage>
</organism>
<keyword evidence="6 7" id="KW-0472">Membrane</keyword>
<feature type="transmembrane region" description="Helical" evidence="7">
    <location>
        <begin position="122"/>
        <end position="142"/>
    </location>
</feature>
<comment type="caution">
    <text evidence="9">The sequence shown here is derived from an EMBL/GenBank/DDBJ whole genome shotgun (WGS) entry which is preliminary data.</text>
</comment>
<dbReference type="EC" id="2.5.1.145" evidence="7"/>
<evidence type="ECO:0000313" key="10">
    <source>
        <dbReference type="Proteomes" id="UP001165135"/>
    </source>
</evidence>
<dbReference type="PANTHER" id="PTHR30589:SF0">
    <property type="entry name" value="PHOSPHATIDYLGLYCEROL--PROLIPOPROTEIN DIACYLGLYCERYL TRANSFERASE"/>
    <property type="match status" value="1"/>
</dbReference>
<feature type="compositionally biased region" description="Acidic residues" evidence="8">
    <location>
        <begin position="328"/>
        <end position="360"/>
    </location>
</feature>
<evidence type="ECO:0000256" key="6">
    <source>
        <dbReference type="ARBA" id="ARBA00023136"/>
    </source>
</evidence>
<evidence type="ECO:0000256" key="8">
    <source>
        <dbReference type="SAM" id="MobiDB-lite"/>
    </source>
</evidence>
<dbReference type="RefSeq" id="WP_285616769.1">
    <property type="nucleotide sequence ID" value="NZ_BSTJ01000001.1"/>
</dbReference>
<dbReference type="EMBL" id="BSTJ01000001">
    <property type="protein sequence ID" value="GLY71844.1"/>
    <property type="molecule type" value="Genomic_DNA"/>
</dbReference>
<accession>A0A9W6VLN8</accession>
<feature type="transmembrane region" description="Helical" evidence="7">
    <location>
        <begin position="52"/>
        <end position="76"/>
    </location>
</feature>
<evidence type="ECO:0000256" key="1">
    <source>
        <dbReference type="ARBA" id="ARBA00007150"/>
    </source>
</evidence>
<comment type="catalytic activity">
    <reaction evidence="7">
        <text>L-cysteinyl-[prolipoprotein] + a 1,2-diacyl-sn-glycero-3-phospho-(1'-sn-glycerol) = an S-1,2-diacyl-sn-glyceryl-L-cysteinyl-[prolipoprotein] + sn-glycerol 1-phosphate + H(+)</text>
        <dbReference type="Rhea" id="RHEA:56712"/>
        <dbReference type="Rhea" id="RHEA-COMP:14679"/>
        <dbReference type="Rhea" id="RHEA-COMP:14680"/>
        <dbReference type="ChEBI" id="CHEBI:15378"/>
        <dbReference type="ChEBI" id="CHEBI:29950"/>
        <dbReference type="ChEBI" id="CHEBI:57685"/>
        <dbReference type="ChEBI" id="CHEBI:64716"/>
        <dbReference type="ChEBI" id="CHEBI:140658"/>
        <dbReference type="EC" id="2.5.1.145"/>
    </reaction>
</comment>
<dbReference type="HAMAP" id="MF_01147">
    <property type="entry name" value="Lgt"/>
    <property type="match status" value="1"/>
</dbReference>
<reference evidence="9" key="1">
    <citation type="submission" date="2023-03" db="EMBL/GenBank/DDBJ databases">
        <title>Actinoallomurus iriomotensis NBRC 103681.</title>
        <authorList>
            <person name="Ichikawa N."/>
            <person name="Sato H."/>
            <person name="Tonouchi N."/>
        </authorList>
    </citation>
    <scope>NUCLEOTIDE SEQUENCE</scope>
    <source>
        <strain evidence="9">NBRC 103681</strain>
    </source>
</reference>
<evidence type="ECO:0000256" key="7">
    <source>
        <dbReference type="HAMAP-Rule" id="MF_01147"/>
    </source>
</evidence>
<dbReference type="PANTHER" id="PTHR30589">
    <property type="entry name" value="PROLIPOPROTEIN DIACYLGLYCERYL TRANSFERASE"/>
    <property type="match status" value="1"/>
</dbReference>
<feature type="binding site" evidence="7">
    <location>
        <position position="143"/>
    </location>
    <ligand>
        <name>a 1,2-diacyl-sn-glycero-3-phospho-(1'-sn-glycerol)</name>
        <dbReference type="ChEBI" id="CHEBI:64716"/>
    </ligand>
</feature>
<comment type="pathway">
    <text evidence="7">Protein modification; lipoprotein biosynthesis (diacylglyceryl transfer).</text>
</comment>
<dbReference type="GO" id="GO:0042158">
    <property type="term" value="P:lipoprotein biosynthetic process"/>
    <property type="evidence" value="ECO:0007669"/>
    <property type="project" value="UniProtKB-UniRule"/>
</dbReference>
<dbReference type="GO" id="GO:0005886">
    <property type="term" value="C:plasma membrane"/>
    <property type="evidence" value="ECO:0007669"/>
    <property type="project" value="UniProtKB-SubCell"/>
</dbReference>
<feature type="compositionally biased region" description="Basic and acidic residues" evidence="8">
    <location>
        <begin position="313"/>
        <end position="327"/>
    </location>
</feature>
<dbReference type="AlphaFoldDB" id="A0A9W6VLN8"/>
<evidence type="ECO:0000256" key="2">
    <source>
        <dbReference type="ARBA" id="ARBA00022475"/>
    </source>
</evidence>